<proteinExistence type="predicted"/>
<reference evidence="1 2" key="1">
    <citation type="submission" date="2019-02" db="EMBL/GenBank/DDBJ databases">
        <title>Deep-cultivation of Planctomycetes and their phenomic and genomic characterization uncovers novel biology.</title>
        <authorList>
            <person name="Wiegand S."/>
            <person name="Jogler M."/>
            <person name="Boedeker C."/>
            <person name="Pinto D."/>
            <person name="Vollmers J."/>
            <person name="Rivas-Marin E."/>
            <person name="Kohn T."/>
            <person name="Peeters S.H."/>
            <person name="Heuer A."/>
            <person name="Rast P."/>
            <person name="Oberbeckmann S."/>
            <person name="Bunk B."/>
            <person name="Jeske O."/>
            <person name="Meyerdierks A."/>
            <person name="Storesund J.E."/>
            <person name="Kallscheuer N."/>
            <person name="Luecker S."/>
            <person name="Lage O.M."/>
            <person name="Pohl T."/>
            <person name="Merkel B.J."/>
            <person name="Hornburger P."/>
            <person name="Mueller R.-W."/>
            <person name="Bruemmer F."/>
            <person name="Labrenz M."/>
            <person name="Spormann A.M."/>
            <person name="Op den Camp H."/>
            <person name="Overmann J."/>
            <person name="Amann R."/>
            <person name="Jetten M.S.M."/>
            <person name="Mascher T."/>
            <person name="Medema M.H."/>
            <person name="Devos D.P."/>
            <person name="Kaster A.-K."/>
            <person name="Ovreas L."/>
            <person name="Rohde M."/>
            <person name="Galperin M.Y."/>
            <person name="Jogler C."/>
        </authorList>
    </citation>
    <scope>NUCLEOTIDE SEQUENCE [LARGE SCALE GENOMIC DNA]</scope>
    <source>
        <strain evidence="1 2">CA12</strain>
    </source>
</reference>
<evidence type="ECO:0000313" key="2">
    <source>
        <dbReference type="Proteomes" id="UP000318741"/>
    </source>
</evidence>
<dbReference type="KEGG" id="acaf:CA12_28460"/>
<protein>
    <submittedName>
        <fullName evidence="1">Uncharacterized protein</fullName>
    </submittedName>
</protein>
<sequence>MTDTFHKDSAVHIEILPTPKRSPPAREITAEAAVPMAALAAYHGPEAVNEMGSIFAIAAEENPDSPTGVALADAIRTHGSRHWRLCRVEVNLRAYRDGMGHMLIERLGGIPLTEVTHAFDRGVFETLEDEELSAGDTPTGRRAADMSISVLDALLPAAAAEEAAEVTNGCEGSAETHRN</sequence>
<gene>
    <name evidence="1" type="ORF">CA12_28460</name>
</gene>
<name>A0A517PBK0_9PLAN</name>
<dbReference type="EMBL" id="CP036265">
    <property type="protein sequence ID" value="QDT16739.1"/>
    <property type="molecule type" value="Genomic_DNA"/>
</dbReference>
<dbReference type="AlphaFoldDB" id="A0A517PBK0"/>
<dbReference type="RefSeq" id="WP_145359676.1">
    <property type="nucleotide sequence ID" value="NZ_CP036265.1"/>
</dbReference>
<organism evidence="1 2">
    <name type="scientific">Alienimonas californiensis</name>
    <dbReference type="NCBI Taxonomy" id="2527989"/>
    <lineage>
        <taxon>Bacteria</taxon>
        <taxon>Pseudomonadati</taxon>
        <taxon>Planctomycetota</taxon>
        <taxon>Planctomycetia</taxon>
        <taxon>Planctomycetales</taxon>
        <taxon>Planctomycetaceae</taxon>
        <taxon>Alienimonas</taxon>
    </lineage>
</organism>
<accession>A0A517PBK0</accession>
<dbReference type="Proteomes" id="UP000318741">
    <property type="component" value="Chromosome"/>
</dbReference>
<keyword evidence="2" id="KW-1185">Reference proteome</keyword>
<evidence type="ECO:0000313" key="1">
    <source>
        <dbReference type="EMBL" id="QDT16739.1"/>
    </source>
</evidence>